<dbReference type="InParanoid" id="A0A6P8QTF4"/>
<evidence type="ECO:0000313" key="2">
    <source>
        <dbReference type="Proteomes" id="UP000515159"/>
    </source>
</evidence>
<evidence type="ECO:0000313" key="3">
    <source>
        <dbReference type="RefSeq" id="XP_033789821.1"/>
    </source>
</evidence>
<gene>
    <name evidence="3" type="primary">LOC117355414</name>
</gene>
<dbReference type="GeneID" id="117355414"/>
<feature type="compositionally biased region" description="Low complexity" evidence="1">
    <location>
        <begin position="291"/>
        <end position="303"/>
    </location>
</feature>
<feature type="region of interest" description="Disordered" evidence="1">
    <location>
        <begin position="288"/>
        <end position="309"/>
    </location>
</feature>
<dbReference type="AlphaFoldDB" id="A0A6P8QTF4"/>
<feature type="region of interest" description="Disordered" evidence="1">
    <location>
        <begin position="164"/>
        <end position="189"/>
    </location>
</feature>
<feature type="compositionally biased region" description="Basic and acidic residues" evidence="1">
    <location>
        <begin position="169"/>
        <end position="189"/>
    </location>
</feature>
<sequence>MEEIEVSKDPYTESIKINLADEEKVNQFSSEKKAEENSINELDCRDSNLFSMDDSTVASGSAIDRSSLFEVNAAEKLNYFFYTNLTVQNKLPRSISASVCERAEILNKKETGPYPLTVQKYDSLSPLRPPIKTSSLDKIRQFMDQANHVQYMIGQFEKQIESSKLQNGQEKDNIEKKARERAMDQENENRVKKEFYKQQDKNSVIIKEVSISYGKQHQIKIKEDCILQGNNSICRRQTPCDSIHEDQKQLLCSPNLLQDVMFQENRVYAIHRPPDILEACTTSHKTTYKASQSSLQESGISSLPREEEKKKETVMPLNRISSSIFNQRLENKTFDVLRLKKTVVNHIVPSQKPSKWTILDKPDWRLTCQIMDKNENGIWNVPEVKDDLNRLWLDFSVLPYDLRLNWMSQRMRYGKEYILRQHQFMRKVLSEDMLWIPEGKCSCLFCVKQKQNFGSEPSRCREHGHKYIKPTTSSSINTLNDVSIKPRAMN</sequence>
<organism evidence="2 3">
    <name type="scientific">Geotrypetes seraphini</name>
    <name type="common">Gaboon caecilian</name>
    <name type="synonym">Caecilia seraphini</name>
    <dbReference type="NCBI Taxonomy" id="260995"/>
    <lineage>
        <taxon>Eukaryota</taxon>
        <taxon>Metazoa</taxon>
        <taxon>Chordata</taxon>
        <taxon>Craniata</taxon>
        <taxon>Vertebrata</taxon>
        <taxon>Euteleostomi</taxon>
        <taxon>Amphibia</taxon>
        <taxon>Gymnophiona</taxon>
        <taxon>Geotrypetes</taxon>
    </lineage>
</organism>
<dbReference type="KEGG" id="gsh:117355414"/>
<dbReference type="Proteomes" id="UP000515159">
    <property type="component" value="Chromosome 2"/>
</dbReference>
<dbReference type="OrthoDB" id="10552201at2759"/>
<evidence type="ECO:0000256" key="1">
    <source>
        <dbReference type="SAM" id="MobiDB-lite"/>
    </source>
</evidence>
<accession>A0A6P8QTF4</accession>
<proteinExistence type="predicted"/>
<dbReference type="RefSeq" id="XP_033789821.1">
    <property type="nucleotide sequence ID" value="XM_033933930.1"/>
</dbReference>
<protein>
    <submittedName>
        <fullName evidence="3">Uncharacterized protein LOC117355414</fullName>
    </submittedName>
</protein>
<keyword evidence="2" id="KW-1185">Reference proteome</keyword>
<reference evidence="3" key="1">
    <citation type="submission" date="2025-08" db="UniProtKB">
        <authorList>
            <consortium name="RefSeq"/>
        </authorList>
    </citation>
    <scope>IDENTIFICATION</scope>
</reference>
<name>A0A6P8QTF4_GEOSA</name>